<proteinExistence type="predicted"/>
<keyword evidence="4" id="KW-1185">Reference proteome</keyword>
<name>A0AAV2QXM4_MEGNR</name>
<dbReference type="InterPro" id="IPR013087">
    <property type="entry name" value="Znf_C2H2_type"/>
</dbReference>
<evidence type="ECO:0000256" key="1">
    <source>
        <dbReference type="PROSITE-ProRule" id="PRU00042"/>
    </source>
</evidence>
<accession>A0AAV2QXM4</accession>
<evidence type="ECO:0000313" key="4">
    <source>
        <dbReference type="Proteomes" id="UP001497623"/>
    </source>
</evidence>
<dbReference type="Proteomes" id="UP001497623">
    <property type="component" value="Unassembled WGS sequence"/>
</dbReference>
<dbReference type="InterPro" id="IPR036236">
    <property type="entry name" value="Znf_C2H2_sf"/>
</dbReference>
<reference evidence="3 4" key="1">
    <citation type="submission" date="2024-05" db="EMBL/GenBank/DDBJ databases">
        <authorList>
            <person name="Wallberg A."/>
        </authorList>
    </citation>
    <scope>NUCLEOTIDE SEQUENCE [LARGE SCALE GENOMIC DNA]</scope>
</reference>
<comment type="caution">
    <text evidence="3">The sequence shown here is derived from an EMBL/GenBank/DDBJ whole genome shotgun (WGS) entry which is preliminary data.</text>
</comment>
<keyword evidence="1" id="KW-0863">Zinc-finger</keyword>
<dbReference type="EMBL" id="CAXKWB010012729">
    <property type="protein sequence ID" value="CAL4105256.1"/>
    <property type="molecule type" value="Genomic_DNA"/>
</dbReference>
<gene>
    <name evidence="3" type="ORF">MNOR_LOCUS18057</name>
</gene>
<protein>
    <recommendedName>
        <fullName evidence="2">C2H2-type domain-containing protein</fullName>
    </recommendedName>
</protein>
<evidence type="ECO:0000259" key="2">
    <source>
        <dbReference type="PROSITE" id="PS50157"/>
    </source>
</evidence>
<dbReference type="SUPFAM" id="SSF57667">
    <property type="entry name" value="beta-beta-alpha zinc fingers"/>
    <property type="match status" value="1"/>
</dbReference>
<keyword evidence="1" id="KW-0479">Metal-binding</keyword>
<feature type="domain" description="C2H2-type" evidence="2">
    <location>
        <begin position="288"/>
        <end position="315"/>
    </location>
</feature>
<dbReference type="Pfam" id="PF00096">
    <property type="entry name" value="zf-C2H2"/>
    <property type="match status" value="1"/>
</dbReference>
<sequence length="332" mass="37785">MASPLCYKNVCPVHNYIPPTTTETVKLWVRLKVRHGIMDNHGTVIFREVPDEFSGFNMNQYKHHGSSVILHGKEKNIVHFSANDDLDSSLVNDNMVGLFNHTSLDKAELFPFPLTPCITKSNLIIGSSMSSEMGGTLQGTILSPVSRAIAGTPVKATHEFQKINKSPAKPHTGWIQSNIKYNHNQTSEMFNSCPNCGQGFKFKTDRRIHMVTRCPNRTKNDTPSGIHHGRYPQTAQVFHLCPKCGQSFKFKTDRKMHMVTRCPYRTITDMPSGIRHGRHHQLTEKMLYSCPKCGKVFKFKTDRRMHIVTRCPYRIITDIPSGKRHGRQKIIL</sequence>
<dbReference type="Gene3D" id="3.30.160.60">
    <property type="entry name" value="Classic Zinc Finger"/>
    <property type="match status" value="1"/>
</dbReference>
<dbReference type="AlphaFoldDB" id="A0AAV2QXM4"/>
<dbReference type="GO" id="GO:0008270">
    <property type="term" value="F:zinc ion binding"/>
    <property type="evidence" value="ECO:0007669"/>
    <property type="project" value="UniProtKB-KW"/>
</dbReference>
<dbReference type="PROSITE" id="PS50157">
    <property type="entry name" value="ZINC_FINGER_C2H2_2"/>
    <property type="match status" value="1"/>
</dbReference>
<evidence type="ECO:0000313" key="3">
    <source>
        <dbReference type="EMBL" id="CAL4105256.1"/>
    </source>
</evidence>
<organism evidence="3 4">
    <name type="scientific">Meganyctiphanes norvegica</name>
    <name type="common">Northern krill</name>
    <name type="synonym">Thysanopoda norvegica</name>
    <dbReference type="NCBI Taxonomy" id="48144"/>
    <lineage>
        <taxon>Eukaryota</taxon>
        <taxon>Metazoa</taxon>
        <taxon>Ecdysozoa</taxon>
        <taxon>Arthropoda</taxon>
        <taxon>Crustacea</taxon>
        <taxon>Multicrustacea</taxon>
        <taxon>Malacostraca</taxon>
        <taxon>Eumalacostraca</taxon>
        <taxon>Eucarida</taxon>
        <taxon>Euphausiacea</taxon>
        <taxon>Euphausiidae</taxon>
        <taxon>Meganyctiphanes</taxon>
    </lineage>
</organism>
<keyword evidence="1" id="KW-0862">Zinc</keyword>